<evidence type="ECO:0000313" key="2">
    <source>
        <dbReference type="EMBL" id="QOW61536.1"/>
    </source>
</evidence>
<protein>
    <submittedName>
        <fullName evidence="2">Uncharacterized protein</fullName>
    </submittedName>
</protein>
<accession>A0A7S7AXE4</accession>
<proteinExistence type="predicted"/>
<keyword evidence="1" id="KW-1133">Transmembrane helix</keyword>
<dbReference type="Proteomes" id="UP000593915">
    <property type="component" value="Chromosome"/>
</dbReference>
<keyword evidence="1" id="KW-0812">Transmembrane</keyword>
<sequence length="58" mass="6885">MIKTVCGNFPSIETAFKLMISFKTEFFPASLHYPDIIVSYFLIINFRRNNNVRKIKRN</sequence>
<organism evidence="2 3">
    <name type="scientific">Treponema pedis</name>
    <dbReference type="NCBI Taxonomy" id="409322"/>
    <lineage>
        <taxon>Bacteria</taxon>
        <taxon>Pseudomonadati</taxon>
        <taxon>Spirochaetota</taxon>
        <taxon>Spirochaetia</taxon>
        <taxon>Spirochaetales</taxon>
        <taxon>Treponemataceae</taxon>
        <taxon>Treponema</taxon>
    </lineage>
</organism>
<evidence type="ECO:0000256" key="1">
    <source>
        <dbReference type="SAM" id="Phobius"/>
    </source>
</evidence>
<dbReference type="AlphaFoldDB" id="A0A7S7AXE4"/>
<reference evidence="2 3" key="1">
    <citation type="submission" date="2020-09" db="EMBL/GenBank/DDBJ databases">
        <title>Characterization of Treponema spp. from bovine digital dermatitis in Korea.</title>
        <authorList>
            <person name="Espiritu H.M."/>
            <person name="Cho Y.I."/>
            <person name="Mamuad L."/>
        </authorList>
    </citation>
    <scope>NUCLEOTIDE SEQUENCE [LARGE SCALE GENOMIC DNA]</scope>
    <source>
        <strain evidence="2 3">KS1</strain>
    </source>
</reference>
<keyword evidence="1" id="KW-0472">Membrane</keyword>
<dbReference type="EMBL" id="CP061839">
    <property type="protein sequence ID" value="QOW61536.1"/>
    <property type="molecule type" value="Genomic_DNA"/>
</dbReference>
<evidence type="ECO:0000313" key="3">
    <source>
        <dbReference type="Proteomes" id="UP000593915"/>
    </source>
</evidence>
<gene>
    <name evidence="2" type="ORF">IFE08_03885</name>
</gene>
<feature type="transmembrane region" description="Helical" evidence="1">
    <location>
        <begin position="26"/>
        <end position="46"/>
    </location>
</feature>
<dbReference type="RefSeq" id="WP_192814674.1">
    <property type="nucleotide sequence ID" value="NZ_CP061839.1"/>
</dbReference>
<name>A0A7S7AXE4_9SPIR</name>